<evidence type="ECO:0000313" key="4">
    <source>
        <dbReference type="EMBL" id="KFM64694.1"/>
    </source>
</evidence>
<dbReference type="OMA" id="LHEKDPM"/>
<dbReference type="InterPro" id="IPR051112">
    <property type="entry name" value="CWC26_splicing_factor"/>
</dbReference>
<dbReference type="GO" id="GO:0003723">
    <property type="term" value="F:RNA binding"/>
    <property type="evidence" value="ECO:0007669"/>
    <property type="project" value="TreeGrafter"/>
</dbReference>
<evidence type="ECO:0000313" key="5">
    <source>
        <dbReference type="Proteomes" id="UP000054359"/>
    </source>
</evidence>
<protein>
    <recommendedName>
        <fullName evidence="2">BUD13 homolog</fullName>
    </recommendedName>
</protein>
<dbReference type="PANTHER" id="PTHR31809">
    <property type="entry name" value="BUD13 HOMOLOG"/>
    <property type="match status" value="1"/>
</dbReference>
<keyword evidence="5" id="KW-1185">Reference proteome</keyword>
<dbReference type="Proteomes" id="UP000054359">
    <property type="component" value="Unassembled WGS sequence"/>
</dbReference>
<feature type="compositionally biased region" description="Basic and acidic residues" evidence="3">
    <location>
        <begin position="206"/>
        <end position="229"/>
    </location>
</feature>
<feature type="region of interest" description="Disordered" evidence="3">
    <location>
        <begin position="457"/>
        <end position="476"/>
    </location>
</feature>
<gene>
    <name evidence="4" type="ORF">X975_21148</name>
</gene>
<feature type="compositionally biased region" description="Polar residues" evidence="3">
    <location>
        <begin position="97"/>
        <end position="126"/>
    </location>
</feature>
<dbReference type="GO" id="GO:0005684">
    <property type="term" value="C:U2-type spliceosomal complex"/>
    <property type="evidence" value="ECO:0007669"/>
    <property type="project" value="TreeGrafter"/>
</dbReference>
<proteinExistence type="inferred from homology"/>
<feature type="non-terminal residue" evidence="4">
    <location>
        <position position="476"/>
    </location>
</feature>
<name>A0A087THV5_STEMI</name>
<dbReference type="Pfam" id="PF09736">
    <property type="entry name" value="Bud13"/>
    <property type="match status" value="1"/>
</dbReference>
<feature type="compositionally biased region" description="Basic residues" evidence="3">
    <location>
        <begin position="143"/>
        <end position="152"/>
    </location>
</feature>
<accession>A0A087THV5</accession>
<sequence length="476" mass="55134">MSSDISKAEFLKRYLEDDKDKEKKRKKKHKSSISRLKIVHEDIDIKAIPFGEKADDEVGDDAPIVAEVIDERPLEAQLEEQYEKSKWRKLTYDHGGNSESQQGFSDNQNSRLKSTEINSDNNSSRNLCGKRKALSSVRSRTSASKKHQHQKTRHDSSSDNSQQEEVPHQKIKREQNSDCDYSPLRNREQHSIRHDSDNDFSPPRNYKNDDQKRKRHDSDSDLSPLRKENYSMIDYNAEKGSDRLGSPLRGNASLVKNNAQRKKRHDSDSDFSPERIRNRSSPVQEQKLKKFSVNRRESDSDFSPPRPSISQQKSPSDEKNRPVKTLSGLKAGLQNAATLKQETQELRERERKQINKLHDDISGRNAETIIRDRKTGKKRDAEAENRVKEEEESKKAEQQEKYSKWGKGIEQEEIRKNKLSEDLYEMSKPLARYENDEDLEEMLKSVIYDDDPMSAYMKKKQQKTAGPSMPVYSGPP</sequence>
<dbReference type="OrthoDB" id="6022at2759"/>
<evidence type="ECO:0000256" key="1">
    <source>
        <dbReference type="ARBA" id="ARBA00011069"/>
    </source>
</evidence>
<feature type="compositionally biased region" description="Basic and acidic residues" evidence="3">
    <location>
        <begin position="165"/>
        <end position="176"/>
    </location>
</feature>
<feature type="compositionally biased region" description="Basic and acidic residues" evidence="3">
    <location>
        <begin position="369"/>
        <end position="410"/>
    </location>
</feature>
<feature type="compositionally biased region" description="Basic and acidic residues" evidence="3">
    <location>
        <begin position="342"/>
        <end position="362"/>
    </location>
</feature>
<organism evidence="4 5">
    <name type="scientific">Stegodyphus mimosarum</name>
    <name type="common">African social velvet spider</name>
    <dbReference type="NCBI Taxonomy" id="407821"/>
    <lineage>
        <taxon>Eukaryota</taxon>
        <taxon>Metazoa</taxon>
        <taxon>Ecdysozoa</taxon>
        <taxon>Arthropoda</taxon>
        <taxon>Chelicerata</taxon>
        <taxon>Arachnida</taxon>
        <taxon>Araneae</taxon>
        <taxon>Araneomorphae</taxon>
        <taxon>Entelegynae</taxon>
        <taxon>Eresoidea</taxon>
        <taxon>Eresidae</taxon>
        <taxon>Stegodyphus</taxon>
    </lineage>
</organism>
<feature type="compositionally biased region" description="Basic and acidic residues" evidence="3">
    <location>
        <begin position="265"/>
        <end position="277"/>
    </location>
</feature>
<dbReference type="AlphaFoldDB" id="A0A087THV5"/>
<dbReference type="EMBL" id="KK115295">
    <property type="protein sequence ID" value="KFM64694.1"/>
    <property type="molecule type" value="Genomic_DNA"/>
</dbReference>
<comment type="similarity">
    <text evidence="1">Belongs to the CWC26 family.</text>
</comment>
<evidence type="ECO:0000256" key="3">
    <source>
        <dbReference type="SAM" id="MobiDB-lite"/>
    </source>
</evidence>
<feature type="region of interest" description="Disordered" evidence="3">
    <location>
        <begin position="89"/>
        <end position="410"/>
    </location>
</feature>
<dbReference type="PANTHER" id="PTHR31809:SF0">
    <property type="entry name" value="BUD13 HOMOLOG"/>
    <property type="match status" value="1"/>
</dbReference>
<feature type="compositionally biased region" description="Basic and acidic residues" evidence="3">
    <location>
        <begin position="185"/>
        <end position="197"/>
    </location>
</feature>
<dbReference type="InterPro" id="IPR018609">
    <property type="entry name" value="Bud13"/>
</dbReference>
<evidence type="ECO:0000256" key="2">
    <source>
        <dbReference type="ARBA" id="ARBA00014454"/>
    </source>
</evidence>
<reference evidence="4 5" key="1">
    <citation type="submission" date="2013-11" db="EMBL/GenBank/DDBJ databases">
        <title>Genome sequencing of Stegodyphus mimosarum.</title>
        <authorList>
            <person name="Bechsgaard J."/>
        </authorList>
    </citation>
    <scope>NUCLEOTIDE SEQUENCE [LARGE SCALE GENOMIC DNA]</scope>
</reference>
<dbReference type="GO" id="GO:0070274">
    <property type="term" value="C:RES complex"/>
    <property type="evidence" value="ECO:0007669"/>
    <property type="project" value="TreeGrafter"/>
</dbReference>
<dbReference type="GO" id="GO:0000398">
    <property type="term" value="P:mRNA splicing, via spliceosome"/>
    <property type="evidence" value="ECO:0007669"/>
    <property type="project" value="TreeGrafter"/>
</dbReference>
<dbReference type="STRING" id="407821.A0A087THV5"/>